<sequence length="124" mass="14742">MSFADSSPLKSYEWKNRIIVYRLPDKELPDLEKTIKADEEGIRDRDLIFLRLGTRPDIPSHHELSPEAIQELTERFHLDIDSPQPVFLLIGKDGGEKDRQTEDFDLREWFDRIDSMPMRQQEMR</sequence>
<dbReference type="Proteomes" id="UP000525652">
    <property type="component" value="Unassembled WGS sequence"/>
</dbReference>
<evidence type="ECO:0000313" key="4">
    <source>
        <dbReference type="Proteomes" id="UP000525652"/>
    </source>
</evidence>
<dbReference type="RefSeq" id="WP_185692238.1">
    <property type="nucleotide sequence ID" value="NZ_JACHVA010000053.1"/>
</dbReference>
<dbReference type="InterPro" id="IPR025232">
    <property type="entry name" value="DUF4174"/>
</dbReference>
<feature type="domain" description="DUF4174" evidence="2">
    <location>
        <begin position="8"/>
        <end position="122"/>
    </location>
</feature>
<evidence type="ECO:0000259" key="2">
    <source>
        <dbReference type="Pfam" id="PF13778"/>
    </source>
</evidence>
<proteinExistence type="predicted"/>
<keyword evidence="4" id="KW-1185">Reference proteome</keyword>
<comment type="caution">
    <text evidence="3">The sequence shown here is derived from an EMBL/GenBank/DDBJ whole genome shotgun (WGS) entry which is preliminary data.</text>
</comment>
<dbReference type="Pfam" id="PF13778">
    <property type="entry name" value="DUF4174"/>
    <property type="match status" value="1"/>
</dbReference>
<accession>A0A7X1AYZ5</accession>
<evidence type="ECO:0000313" key="3">
    <source>
        <dbReference type="EMBL" id="MBC2601528.1"/>
    </source>
</evidence>
<dbReference type="EMBL" id="JACHVA010000053">
    <property type="protein sequence ID" value="MBC2601528.1"/>
    <property type="molecule type" value="Genomic_DNA"/>
</dbReference>
<name>A0A7X1AYZ5_9BACT</name>
<gene>
    <name evidence="3" type="ORF">H5P30_07025</name>
</gene>
<evidence type="ECO:0000256" key="1">
    <source>
        <dbReference type="ARBA" id="ARBA00022729"/>
    </source>
</evidence>
<organism evidence="3 4">
    <name type="scientific">Puniceicoccus vermicola</name>
    <dbReference type="NCBI Taxonomy" id="388746"/>
    <lineage>
        <taxon>Bacteria</taxon>
        <taxon>Pseudomonadati</taxon>
        <taxon>Verrucomicrobiota</taxon>
        <taxon>Opitutia</taxon>
        <taxon>Puniceicoccales</taxon>
        <taxon>Puniceicoccaceae</taxon>
        <taxon>Puniceicoccus</taxon>
    </lineage>
</organism>
<protein>
    <submittedName>
        <fullName evidence="3">DUF4174 domain-containing protein</fullName>
    </submittedName>
</protein>
<reference evidence="3 4" key="1">
    <citation type="submission" date="2020-07" db="EMBL/GenBank/DDBJ databases">
        <authorList>
            <person name="Feng X."/>
        </authorList>
    </citation>
    <scope>NUCLEOTIDE SEQUENCE [LARGE SCALE GENOMIC DNA]</scope>
    <source>
        <strain evidence="3 4">JCM14086</strain>
    </source>
</reference>
<keyword evidence="1" id="KW-0732">Signal</keyword>
<dbReference type="AlphaFoldDB" id="A0A7X1AYZ5"/>